<protein>
    <submittedName>
        <fullName evidence="3">Histidine kinase</fullName>
    </submittedName>
</protein>
<dbReference type="PANTHER" id="PTHR34220">
    <property type="entry name" value="SENSOR HISTIDINE KINASE YPDA"/>
    <property type="match status" value="1"/>
</dbReference>
<proteinExistence type="predicted"/>
<dbReference type="InterPro" id="IPR010559">
    <property type="entry name" value="Sig_transdc_His_kin_internal"/>
</dbReference>
<name>A0ABV2BWY5_9GAMM</name>
<feature type="transmembrane region" description="Helical" evidence="1">
    <location>
        <begin position="121"/>
        <end position="144"/>
    </location>
</feature>
<keyword evidence="4" id="KW-1185">Reference proteome</keyword>
<comment type="caution">
    <text evidence="3">The sequence shown here is derived from an EMBL/GenBank/DDBJ whole genome shotgun (WGS) entry which is preliminary data.</text>
</comment>
<dbReference type="GO" id="GO:0016301">
    <property type="term" value="F:kinase activity"/>
    <property type="evidence" value="ECO:0007669"/>
    <property type="project" value="UniProtKB-KW"/>
</dbReference>
<dbReference type="InterPro" id="IPR036890">
    <property type="entry name" value="HATPase_C_sf"/>
</dbReference>
<sequence length="361" mass="41132">MKTLNFNTRALIACFAVWLVFITMALIATILDANRSGTDPEIAHKIVSYLISFVPWMLITPIFYWLLQRAQEKKTLSILATSSLLFIVWSPFTILIETISYRYMRQAFDKTLLEVFLSLPLFVWVFCVLLFSAVLGACLAVLYYRRYNANRLEALRAKQTNIELELQLSEFRIQSLLSQLEPHFLFNALNSIASLVRISDKKQALSAISRLSDLLRYALEASSQKLVNFENELEFVKDYLSLQSLRFEDKLAINIIDNRAIKNQECPPFLLQTFVENAIKHGLEAQGQQMVLTIEISATAKDLSLKVANTHQPAEHSESGFGIGLTNLKARLDILYQQDIAFKTHQDAQQYQVALTLPVQG</sequence>
<dbReference type="PANTHER" id="PTHR34220:SF7">
    <property type="entry name" value="SENSOR HISTIDINE KINASE YPDA"/>
    <property type="match status" value="1"/>
</dbReference>
<dbReference type="InterPro" id="IPR050640">
    <property type="entry name" value="Bact_2-comp_sensor_kinase"/>
</dbReference>
<keyword evidence="3" id="KW-0808">Transferase</keyword>
<keyword evidence="1" id="KW-0472">Membrane</keyword>
<evidence type="ECO:0000259" key="2">
    <source>
        <dbReference type="Pfam" id="PF06580"/>
    </source>
</evidence>
<gene>
    <name evidence="3" type="ORF">ABVT43_15075</name>
</gene>
<evidence type="ECO:0000313" key="3">
    <source>
        <dbReference type="EMBL" id="MET1256461.1"/>
    </source>
</evidence>
<evidence type="ECO:0000256" key="1">
    <source>
        <dbReference type="SAM" id="Phobius"/>
    </source>
</evidence>
<feature type="domain" description="Signal transduction histidine kinase internal region" evidence="2">
    <location>
        <begin position="172"/>
        <end position="251"/>
    </location>
</feature>
<keyword evidence="1" id="KW-1133">Transmembrane helix</keyword>
<dbReference type="Pfam" id="PF06580">
    <property type="entry name" value="His_kinase"/>
    <property type="match status" value="1"/>
</dbReference>
<organism evidence="3 4">
    <name type="scientific">Aliikangiella maris</name>
    <dbReference type="NCBI Taxonomy" id="3162458"/>
    <lineage>
        <taxon>Bacteria</taxon>
        <taxon>Pseudomonadati</taxon>
        <taxon>Pseudomonadota</taxon>
        <taxon>Gammaproteobacteria</taxon>
        <taxon>Oceanospirillales</taxon>
        <taxon>Pleioneaceae</taxon>
        <taxon>Aliikangiella</taxon>
    </lineage>
</organism>
<evidence type="ECO:0000313" key="4">
    <source>
        <dbReference type="Proteomes" id="UP001548189"/>
    </source>
</evidence>
<reference evidence="3 4" key="1">
    <citation type="submission" date="2024-06" db="EMBL/GenBank/DDBJ databases">
        <authorList>
            <person name="Li F."/>
        </authorList>
    </citation>
    <scope>NUCLEOTIDE SEQUENCE [LARGE SCALE GENOMIC DNA]</scope>
    <source>
        <strain evidence="3 4">GXAS 311</strain>
    </source>
</reference>
<accession>A0ABV2BWY5</accession>
<feature type="transmembrane region" description="Helical" evidence="1">
    <location>
        <begin position="46"/>
        <end position="67"/>
    </location>
</feature>
<dbReference type="Proteomes" id="UP001548189">
    <property type="component" value="Unassembled WGS sequence"/>
</dbReference>
<keyword evidence="3" id="KW-0418">Kinase</keyword>
<dbReference type="Gene3D" id="3.30.565.10">
    <property type="entry name" value="Histidine kinase-like ATPase, C-terminal domain"/>
    <property type="match status" value="1"/>
</dbReference>
<keyword evidence="1" id="KW-0812">Transmembrane</keyword>
<feature type="transmembrane region" description="Helical" evidence="1">
    <location>
        <begin position="12"/>
        <end position="31"/>
    </location>
</feature>
<feature type="transmembrane region" description="Helical" evidence="1">
    <location>
        <begin position="79"/>
        <end position="101"/>
    </location>
</feature>
<dbReference type="SUPFAM" id="SSF55874">
    <property type="entry name" value="ATPase domain of HSP90 chaperone/DNA topoisomerase II/histidine kinase"/>
    <property type="match status" value="1"/>
</dbReference>
<dbReference type="EMBL" id="JBEVCJ010000022">
    <property type="protein sequence ID" value="MET1256461.1"/>
    <property type="molecule type" value="Genomic_DNA"/>
</dbReference>
<dbReference type="RefSeq" id="WP_353897047.1">
    <property type="nucleotide sequence ID" value="NZ_JBEVCJ010000022.1"/>
</dbReference>